<accession>A3P1Q8</accession>
<reference evidence="2" key="1">
    <citation type="submission" date="2007-02" db="EMBL/GenBank/DDBJ databases">
        <authorList>
            <person name="DeShazer D."/>
            <person name="Woods D.E."/>
            <person name="Nierman W.C."/>
        </authorList>
    </citation>
    <scope>NUCLEOTIDE SEQUENCE [LARGE SCALE GENOMIC DNA]</scope>
    <source>
        <strain evidence="2">1106a</strain>
    </source>
</reference>
<evidence type="ECO:0000313" key="1">
    <source>
        <dbReference type="EMBL" id="ABN93958.1"/>
    </source>
</evidence>
<dbReference type="AlphaFoldDB" id="A3P1Q8"/>
<evidence type="ECO:0000313" key="2">
    <source>
        <dbReference type="Proteomes" id="UP000006738"/>
    </source>
</evidence>
<dbReference type="HOGENOM" id="CLU_3041224_0_0_4"/>
<dbReference type="EMBL" id="CP000573">
    <property type="protein sequence ID" value="ABN93958.1"/>
    <property type="molecule type" value="Genomic_DNA"/>
</dbReference>
<name>A3P1Q8_BURP0</name>
<dbReference type="Proteomes" id="UP000006738">
    <property type="component" value="Chromosome II"/>
</dbReference>
<proteinExistence type="predicted"/>
<organism evidence="1 2">
    <name type="scientific">Burkholderia pseudomallei (strain 1106a)</name>
    <dbReference type="NCBI Taxonomy" id="357348"/>
    <lineage>
        <taxon>Bacteria</taxon>
        <taxon>Pseudomonadati</taxon>
        <taxon>Pseudomonadota</taxon>
        <taxon>Betaproteobacteria</taxon>
        <taxon>Burkholderiales</taxon>
        <taxon>Burkholderiaceae</taxon>
        <taxon>Burkholderia</taxon>
        <taxon>pseudomallei group</taxon>
    </lineage>
</organism>
<gene>
    <name evidence="1" type="ordered locus">BURPS1106A_A0225</name>
</gene>
<protein>
    <submittedName>
        <fullName evidence="1">Uncharacterized protein</fullName>
    </submittedName>
</protein>
<dbReference type="KEGG" id="bpl:BURPS1106A_A0225"/>
<sequence>MTAAHASVQKRAAPGGRLMRTRRLAGIRDKHVALHAVSCRLVNLIKTLQRPSFH</sequence>